<feature type="signal peptide" evidence="1">
    <location>
        <begin position="1"/>
        <end position="34"/>
    </location>
</feature>
<evidence type="ECO:0000313" key="3">
    <source>
        <dbReference type="Proteomes" id="UP000198287"/>
    </source>
</evidence>
<feature type="chain" id="PRO_5013370789" evidence="1">
    <location>
        <begin position="35"/>
        <end position="333"/>
    </location>
</feature>
<dbReference type="STRING" id="158441.A0A226EMC1"/>
<accession>A0A226EMC1</accession>
<proteinExistence type="predicted"/>
<comment type="caution">
    <text evidence="2">The sequence shown here is derived from an EMBL/GenBank/DDBJ whole genome shotgun (WGS) entry which is preliminary data.</text>
</comment>
<evidence type="ECO:0000313" key="2">
    <source>
        <dbReference type="EMBL" id="OXA58297.1"/>
    </source>
</evidence>
<dbReference type="Proteomes" id="UP000198287">
    <property type="component" value="Unassembled WGS sequence"/>
</dbReference>
<reference evidence="2 3" key="1">
    <citation type="submission" date="2015-12" db="EMBL/GenBank/DDBJ databases">
        <title>The genome of Folsomia candida.</title>
        <authorList>
            <person name="Faddeeva A."/>
            <person name="Derks M.F."/>
            <person name="Anvar Y."/>
            <person name="Smit S."/>
            <person name="Van Straalen N."/>
            <person name="Roelofs D."/>
        </authorList>
    </citation>
    <scope>NUCLEOTIDE SEQUENCE [LARGE SCALE GENOMIC DNA]</scope>
    <source>
        <strain evidence="2 3">VU population</strain>
        <tissue evidence="2">Whole body</tissue>
    </source>
</reference>
<dbReference type="EMBL" id="LNIX01000003">
    <property type="protein sequence ID" value="OXA58297.1"/>
    <property type="molecule type" value="Genomic_DNA"/>
</dbReference>
<name>A0A226EMC1_FOLCA</name>
<dbReference type="OrthoDB" id="6093641at2759"/>
<keyword evidence="3" id="KW-1185">Reference proteome</keyword>
<organism evidence="2 3">
    <name type="scientific">Folsomia candida</name>
    <name type="common">Springtail</name>
    <dbReference type="NCBI Taxonomy" id="158441"/>
    <lineage>
        <taxon>Eukaryota</taxon>
        <taxon>Metazoa</taxon>
        <taxon>Ecdysozoa</taxon>
        <taxon>Arthropoda</taxon>
        <taxon>Hexapoda</taxon>
        <taxon>Collembola</taxon>
        <taxon>Entomobryomorpha</taxon>
        <taxon>Isotomoidea</taxon>
        <taxon>Isotomidae</taxon>
        <taxon>Proisotominae</taxon>
        <taxon>Folsomia</taxon>
    </lineage>
</organism>
<protein>
    <submittedName>
        <fullName evidence="2">Orcokinin peptide type A</fullName>
    </submittedName>
</protein>
<dbReference type="AlphaFoldDB" id="A0A226EMC1"/>
<sequence length="333" mass="37225">MDWRVVVVVKVCLSPASSPLSLLLLIDLAENTSADSTRREIPSKFRNEIHKRLFLKKNMQSTFLPAVINMRRIGILASATLCILLPLVLGAPASDDSLKQQIASGLLRGDDFWSSLNQELYSDDPLQRLASQYNVRTRSGGLDSLGRGNILRSLDGMGNDWGDSRSNNWRLGYVGGGSPKRGGGLDSLGRGNILRRVSYDDEVANFIHALGSAGGKLRSLDSLGKGNILKRSVRRFYDGYPSRRPSSWAPHNYQKRFDSLSGDAFGLQKRNFDEIDRNGFGSFVKRNFDEIDRNSFGNFVKRNFDEIDRTGLGFHKKRNENDGYGSIVKRFVL</sequence>
<gene>
    <name evidence="2" type="ORF">Fcan01_07837</name>
</gene>
<keyword evidence="1" id="KW-0732">Signal</keyword>
<evidence type="ECO:0000256" key="1">
    <source>
        <dbReference type="SAM" id="SignalP"/>
    </source>
</evidence>